<reference evidence="2" key="2">
    <citation type="submission" date="2021-01" db="EMBL/GenBank/DDBJ databases">
        <authorList>
            <person name="Mieszkin S."/>
            <person name="Pouder E."/>
            <person name="Alain K."/>
        </authorList>
    </citation>
    <scope>NUCLEOTIDE SEQUENCE</scope>
    <source>
        <strain evidence="2">HW T2.11</strain>
    </source>
</reference>
<dbReference type="PANTHER" id="PTHR36573">
    <property type="entry name" value="INTERMEMBRANE PHOSPHOLIPID TRANSPORT SYSTEM BINDING PROTEIN MLAC"/>
    <property type="match status" value="1"/>
</dbReference>
<feature type="signal peptide" evidence="1">
    <location>
        <begin position="1"/>
        <end position="24"/>
    </location>
</feature>
<sequence length="209" mass="22001">MLVSRRIFLAAACSTALVPPAALAQTAAGAPTAPVSTLNAGLIAVMKAGDQTSFLERFQTLAPIVDQVFDLSRILRVSVGSYWSGLPVAQQEKLQAVFRSFIIATYVANFHSYSGEVSSISPQTRSVGAEQVVTSSLAKSSGDSLRIDYVMGQNAMGWKIQDILLDGTISRVAVQRSDFASLLSDGNATQLIASLEQKVSTLSAGAISS</sequence>
<evidence type="ECO:0000313" key="3">
    <source>
        <dbReference type="Proteomes" id="UP000708298"/>
    </source>
</evidence>
<keyword evidence="1" id="KW-0732">Signal</keyword>
<dbReference type="Pfam" id="PF05494">
    <property type="entry name" value="MlaC"/>
    <property type="match status" value="1"/>
</dbReference>
<reference evidence="2" key="1">
    <citation type="journal article" date="2021" name="Microorganisms">
        <title>Acidisoma silvae sp. nov. and Acidisomacellulosilytica sp. nov., Two Acidophilic Bacteria Isolated from Decaying Wood, Hydrolyzing Cellulose and Producing Poly-3-hydroxybutyrate.</title>
        <authorList>
            <person name="Mieszkin S."/>
            <person name="Pouder E."/>
            <person name="Uroz S."/>
            <person name="Simon-Colin C."/>
            <person name="Alain K."/>
        </authorList>
    </citation>
    <scope>NUCLEOTIDE SEQUENCE</scope>
    <source>
        <strain evidence="2">HW T2.11</strain>
    </source>
</reference>
<proteinExistence type="predicted"/>
<dbReference type="PANTHER" id="PTHR36573:SF1">
    <property type="entry name" value="INTERMEMBRANE PHOSPHOLIPID TRANSPORT SYSTEM BINDING PROTEIN MLAC"/>
    <property type="match status" value="1"/>
</dbReference>
<feature type="chain" id="PRO_5038111957" evidence="1">
    <location>
        <begin position="25"/>
        <end position="209"/>
    </location>
</feature>
<protein>
    <submittedName>
        <fullName evidence="2">ABC transporter substrate-binding protein</fullName>
    </submittedName>
</protein>
<organism evidence="2 3">
    <name type="scientific">Acidisoma silvae</name>
    <dbReference type="NCBI Taxonomy" id="2802396"/>
    <lineage>
        <taxon>Bacteria</taxon>
        <taxon>Pseudomonadati</taxon>
        <taxon>Pseudomonadota</taxon>
        <taxon>Alphaproteobacteria</taxon>
        <taxon>Acetobacterales</taxon>
        <taxon>Acidocellaceae</taxon>
        <taxon>Acidisoma</taxon>
    </lineage>
</organism>
<dbReference type="InterPro" id="IPR042245">
    <property type="entry name" value="Tgt2/MlaC_sf"/>
</dbReference>
<evidence type="ECO:0000313" key="2">
    <source>
        <dbReference type="EMBL" id="MCB8876734.1"/>
    </source>
</evidence>
<evidence type="ECO:0000256" key="1">
    <source>
        <dbReference type="SAM" id="SignalP"/>
    </source>
</evidence>
<dbReference type="InterPro" id="IPR006311">
    <property type="entry name" value="TAT_signal"/>
</dbReference>
<dbReference type="Proteomes" id="UP000708298">
    <property type="component" value="Unassembled WGS sequence"/>
</dbReference>
<dbReference type="InterPro" id="IPR017842">
    <property type="entry name" value="Hopanoid_biosyn-assoc_HpnM"/>
</dbReference>
<dbReference type="Gene3D" id="3.10.450.710">
    <property type="entry name" value="Tgt2/MlaC"/>
    <property type="match status" value="1"/>
</dbReference>
<gene>
    <name evidence="2" type="ORF">ASILVAE211_16200</name>
</gene>
<dbReference type="InterPro" id="IPR008869">
    <property type="entry name" value="MlaC/ttg2D"/>
</dbReference>
<name>A0A964E033_9PROT</name>
<comment type="caution">
    <text evidence="2">The sequence shown here is derived from an EMBL/GenBank/DDBJ whole genome shotgun (WGS) entry which is preliminary data.</text>
</comment>
<keyword evidence="3" id="KW-1185">Reference proteome</keyword>
<dbReference type="NCBIfam" id="TIGR03481">
    <property type="entry name" value="HpnM"/>
    <property type="match status" value="1"/>
</dbReference>
<dbReference type="EMBL" id="JAESVB010000007">
    <property type="protein sequence ID" value="MCB8876734.1"/>
    <property type="molecule type" value="Genomic_DNA"/>
</dbReference>
<dbReference type="AlphaFoldDB" id="A0A964E033"/>
<accession>A0A964E033</accession>
<dbReference type="RefSeq" id="WP_227322392.1">
    <property type="nucleotide sequence ID" value="NZ_JAESVB010000007.1"/>
</dbReference>
<dbReference type="PROSITE" id="PS51318">
    <property type="entry name" value="TAT"/>
    <property type="match status" value="1"/>
</dbReference>